<keyword evidence="2" id="KW-1185">Reference proteome</keyword>
<evidence type="ECO:0000313" key="1">
    <source>
        <dbReference type="EMBL" id="GIM83240.1"/>
    </source>
</evidence>
<dbReference type="Proteomes" id="UP000680865">
    <property type="component" value="Unassembled WGS sequence"/>
</dbReference>
<reference evidence="1" key="1">
    <citation type="submission" date="2021-03" db="EMBL/GenBank/DDBJ databases">
        <title>Whole genome shotgun sequence of Actinoplanes consettensis NBRC 14913.</title>
        <authorList>
            <person name="Komaki H."/>
            <person name="Tamura T."/>
        </authorList>
    </citation>
    <scope>NUCLEOTIDE SEQUENCE</scope>
    <source>
        <strain evidence="1">NBRC 14913</strain>
    </source>
</reference>
<name>A0A919T101_9ACTN</name>
<proteinExistence type="predicted"/>
<dbReference type="EMBL" id="BOQP01000053">
    <property type="protein sequence ID" value="GIM83240.1"/>
    <property type="molecule type" value="Genomic_DNA"/>
</dbReference>
<evidence type="ECO:0000313" key="2">
    <source>
        <dbReference type="Proteomes" id="UP000680865"/>
    </source>
</evidence>
<organism evidence="1 2">
    <name type="scientific">Winogradskya consettensis</name>
    <dbReference type="NCBI Taxonomy" id="113560"/>
    <lineage>
        <taxon>Bacteria</taxon>
        <taxon>Bacillati</taxon>
        <taxon>Actinomycetota</taxon>
        <taxon>Actinomycetes</taxon>
        <taxon>Micromonosporales</taxon>
        <taxon>Micromonosporaceae</taxon>
        <taxon>Winogradskya</taxon>
    </lineage>
</organism>
<accession>A0A919T101</accession>
<gene>
    <name evidence="1" type="ORF">Aco04nite_85530</name>
</gene>
<sequence>MPAGLLVDLPGERLGDRFARFEVAAHDIPGIREKLPLGRSLLEENTVVRAYDESGSDT</sequence>
<protein>
    <submittedName>
        <fullName evidence="1">Uncharacterized protein</fullName>
    </submittedName>
</protein>
<dbReference type="AlphaFoldDB" id="A0A919T101"/>
<comment type="caution">
    <text evidence="1">The sequence shown here is derived from an EMBL/GenBank/DDBJ whole genome shotgun (WGS) entry which is preliminary data.</text>
</comment>